<evidence type="ECO:0000313" key="2">
    <source>
        <dbReference type="EMBL" id="CAH7691003.1"/>
    </source>
</evidence>
<evidence type="ECO:0000313" key="4">
    <source>
        <dbReference type="EMBL" id="CAH7691005.1"/>
    </source>
</evidence>
<name>A0AAV0BZG2_PHAPC</name>
<sequence length="100" mass="11330">MSRVEWVQSEVKNWSSIFNNLESTLRTAVGSEKLSSGGERRQWSSDILWPCLRCCGVFLKNLVSSKLLTNQLLIFSVQSPIRSIHKKDSARDFKVGSPET</sequence>
<dbReference type="EMBL" id="CALTRL010006496">
    <property type="protein sequence ID" value="CAH7691002.1"/>
    <property type="molecule type" value="Genomic_DNA"/>
</dbReference>
<accession>A0AAV0BZG2</accession>
<dbReference type="EMBL" id="CALTRL010006496">
    <property type="protein sequence ID" value="CAH7691005.1"/>
    <property type="molecule type" value="Genomic_DNA"/>
</dbReference>
<evidence type="ECO:0000313" key="3">
    <source>
        <dbReference type="EMBL" id="CAH7691004.1"/>
    </source>
</evidence>
<keyword evidence="5" id="KW-1185">Reference proteome</keyword>
<proteinExistence type="predicted"/>
<dbReference type="Proteomes" id="UP001153365">
    <property type="component" value="Unassembled WGS sequence"/>
</dbReference>
<evidence type="ECO:0000313" key="1">
    <source>
        <dbReference type="EMBL" id="CAH7691002.1"/>
    </source>
</evidence>
<reference evidence="1" key="1">
    <citation type="submission" date="2022-06" db="EMBL/GenBank/DDBJ databases">
        <authorList>
            <consortium name="SYNGENTA / RWTH Aachen University"/>
        </authorList>
    </citation>
    <scope>NUCLEOTIDE SEQUENCE</scope>
</reference>
<comment type="caution">
    <text evidence="1">The sequence shown here is derived from an EMBL/GenBank/DDBJ whole genome shotgun (WGS) entry which is preliminary data.</text>
</comment>
<dbReference type="EMBL" id="CALTRL010006496">
    <property type="protein sequence ID" value="CAH7691003.1"/>
    <property type="molecule type" value="Genomic_DNA"/>
</dbReference>
<dbReference type="AlphaFoldDB" id="A0AAV0BZG2"/>
<evidence type="ECO:0000313" key="5">
    <source>
        <dbReference type="Proteomes" id="UP001153365"/>
    </source>
</evidence>
<gene>
    <name evidence="1" type="ORF">PPACK8108_LOCUS26535</name>
    <name evidence="2" type="ORF">PPACK8108_LOCUS26536</name>
    <name evidence="3" type="ORF">PPACK8108_LOCUS26537</name>
    <name evidence="4" type="ORF">PPACK8108_LOCUS26538</name>
</gene>
<organism evidence="1 5">
    <name type="scientific">Phakopsora pachyrhizi</name>
    <name type="common">Asian soybean rust disease fungus</name>
    <dbReference type="NCBI Taxonomy" id="170000"/>
    <lineage>
        <taxon>Eukaryota</taxon>
        <taxon>Fungi</taxon>
        <taxon>Dikarya</taxon>
        <taxon>Basidiomycota</taxon>
        <taxon>Pucciniomycotina</taxon>
        <taxon>Pucciniomycetes</taxon>
        <taxon>Pucciniales</taxon>
        <taxon>Phakopsoraceae</taxon>
        <taxon>Phakopsora</taxon>
    </lineage>
</organism>
<dbReference type="EMBL" id="CALTRL010006496">
    <property type="protein sequence ID" value="CAH7691004.1"/>
    <property type="molecule type" value="Genomic_DNA"/>
</dbReference>
<protein>
    <submittedName>
        <fullName evidence="1">Uncharacterized protein</fullName>
    </submittedName>
</protein>